<dbReference type="InterPro" id="IPR050269">
    <property type="entry name" value="ComplexI_Subunit6"/>
</dbReference>
<evidence type="ECO:0000256" key="3">
    <source>
        <dbReference type="ARBA" id="ARBA00012944"/>
    </source>
</evidence>
<evidence type="ECO:0000256" key="15">
    <source>
        <dbReference type="ARBA" id="ARBA00049551"/>
    </source>
</evidence>
<reference evidence="17" key="1">
    <citation type="submission" date="2015-03" db="EMBL/GenBank/DDBJ databases">
        <title>The complete mitochondrial genome of Galeruca daurica Joannis (Coleoptera: Chrysomeloidea).</title>
        <authorList>
            <person name="Zhou X."/>
            <person name="Han H."/>
            <person name="Pang B."/>
        </authorList>
    </citation>
    <scope>NUCLEOTIDE SEQUENCE</scope>
</reference>
<sequence>MSDMLTFIVLMITISIMFIFMNHPLTCGLMLLMQTIIISLMSSLLSLNYWYSYILFLIMIGGMLILFIYMTSIASNEKFKFNFNMMILLMMSLIMMVLSLFLDQFYINLMNQIIDMKYLDFNQNLYFSMMKYFNFPNYLIMIMMIIYLFITLIATVKITNFLYGPLRQMF</sequence>
<evidence type="ECO:0000256" key="14">
    <source>
        <dbReference type="ARBA" id="ARBA00031019"/>
    </source>
</evidence>
<feature type="transmembrane region" description="Helical" evidence="16">
    <location>
        <begin position="50"/>
        <end position="69"/>
    </location>
</feature>
<evidence type="ECO:0000256" key="13">
    <source>
        <dbReference type="ARBA" id="ARBA00023136"/>
    </source>
</evidence>
<keyword evidence="12 17" id="KW-0496">Mitochondrion</keyword>
<dbReference type="EC" id="7.1.1.2" evidence="3"/>
<evidence type="ECO:0000313" key="17">
    <source>
        <dbReference type="EMBL" id="AKG49886.1"/>
    </source>
</evidence>
<feature type="transmembrane region" description="Helical" evidence="16">
    <location>
        <begin position="138"/>
        <end position="163"/>
    </location>
</feature>
<dbReference type="GO" id="GO:0031966">
    <property type="term" value="C:mitochondrial membrane"/>
    <property type="evidence" value="ECO:0007669"/>
    <property type="project" value="UniProtKB-SubCell"/>
</dbReference>
<dbReference type="EMBL" id="KR025478">
    <property type="protein sequence ID" value="AKG49886.1"/>
    <property type="molecule type" value="Genomic_DNA"/>
</dbReference>
<evidence type="ECO:0000256" key="11">
    <source>
        <dbReference type="ARBA" id="ARBA00023027"/>
    </source>
</evidence>
<dbReference type="PANTHER" id="PTHR11435">
    <property type="entry name" value="NADH UBIQUINONE OXIDOREDUCTASE SUBUNIT ND6"/>
    <property type="match status" value="1"/>
</dbReference>
<comment type="catalytic activity">
    <reaction evidence="15">
        <text>a ubiquinone + NADH + 5 H(+)(in) = a ubiquinol + NAD(+) + 4 H(+)(out)</text>
        <dbReference type="Rhea" id="RHEA:29091"/>
        <dbReference type="Rhea" id="RHEA-COMP:9565"/>
        <dbReference type="Rhea" id="RHEA-COMP:9566"/>
        <dbReference type="ChEBI" id="CHEBI:15378"/>
        <dbReference type="ChEBI" id="CHEBI:16389"/>
        <dbReference type="ChEBI" id="CHEBI:17976"/>
        <dbReference type="ChEBI" id="CHEBI:57540"/>
        <dbReference type="ChEBI" id="CHEBI:57945"/>
        <dbReference type="EC" id="7.1.1.2"/>
    </reaction>
</comment>
<dbReference type="AlphaFoldDB" id="A0A0F7CS04"/>
<evidence type="ECO:0000256" key="10">
    <source>
        <dbReference type="ARBA" id="ARBA00022989"/>
    </source>
</evidence>
<comment type="subcellular location">
    <subcellularLocation>
        <location evidence="1">Mitochondrion membrane</location>
        <topology evidence="1">Multi-pass membrane protein</topology>
    </subcellularLocation>
</comment>
<keyword evidence="9" id="KW-0249">Electron transport</keyword>
<proteinExistence type="inferred from homology"/>
<accession>A0A0F7CS04</accession>
<dbReference type="GO" id="GO:0008137">
    <property type="term" value="F:NADH dehydrogenase (ubiquinone) activity"/>
    <property type="evidence" value="ECO:0007669"/>
    <property type="project" value="UniProtKB-EC"/>
</dbReference>
<keyword evidence="13 16" id="KW-0472">Membrane</keyword>
<evidence type="ECO:0000256" key="7">
    <source>
        <dbReference type="ARBA" id="ARBA00022692"/>
    </source>
</evidence>
<gene>
    <name evidence="17" type="primary">ND6</name>
</gene>
<dbReference type="RefSeq" id="YP_009139864.1">
    <property type="nucleotide sequence ID" value="NC_027114.1"/>
</dbReference>
<feature type="transmembrane region" description="Helical" evidence="16">
    <location>
        <begin position="7"/>
        <end position="38"/>
    </location>
</feature>
<keyword evidence="7 16" id="KW-0812">Transmembrane</keyword>
<organism evidence="17">
    <name type="scientific">Galeruca daurica</name>
    <dbReference type="NCBI Taxonomy" id="1651263"/>
    <lineage>
        <taxon>Eukaryota</taxon>
        <taxon>Metazoa</taxon>
        <taxon>Ecdysozoa</taxon>
        <taxon>Arthropoda</taxon>
        <taxon>Hexapoda</taxon>
        <taxon>Insecta</taxon>
        <taxon>Pterygota</taxon>
        <taxon>Neoptera</taxon>
        <taxon>Endopterygota</taxon>
        <taxon>Coleoptera</taxon>
        <taxon>Polyphaga</taxon>
        <taxon>Cucujiformia</taxon>
        <taxon>Chrysomeloidea</taxon>
        <taxon>Chrysomelidae</taxon>
        <taxon>Galerucinae</taxon>
        <taxon>Galerucites</taxon>
        <taxon>Galeruca</taxon>
    </lineage>
</organism>
<comment type="similarity">
    <text evidence="2">Belongs to the complex I subunit 6 family.</text>
</comment>
<keyword evidence="10 16" id="KW-1133">Transmembrane helix</keyword>
<evidence type="ECO:0000256" key="9">
    <source>
        <dbReference type="ARBA" id="ARBA00022982"/>
    </source>
</evidence>
<evidence type="ECO:0000256" key="12">
    <source>
        <dbReference type="ARBA" id="ARBA00023128"/>
    </source>
</evidence>
<dbReference type="PANTHER" id="PTHR11435:SF1">
    <property type="entry name" value="NADH-UBIQUINONE OXIDOREDUCTASE CHAIN 6"/>
    <property type="match status" value="1"/>
</dbReference>
<evidence type="ECO:0000256" key="6">
    <source>
        <dbReference type="ARBA" id="ARBA00022660"/>
    </source>
</evidence>
<dbReference type="GeneID" id="24286824"/>
<name>A0A0F7CS04_9CUCU</name>
<evidence type="ECO:0000256" key="16">
    <source>
        <dbReference type="SAM" id="Phobius"/>
    </source>
</evidence>
<evidence type="ECO:0000256" key="4">
    <source>
        <dbReference type="ARBA" id="ARBA00021095"/>
    </source>
</evidence>
<evidence type="ECO:0000256" key="2">
    <source>
        <dbReference type="ARBA" id="ARBA00005698"/>
    </source>
</evidence>
<dbReference type="CTD" id="4541"/>
<evidence type="ECO:0000256" key="5">
    <source>
        <dbReference type="ARBA" id="ARBA00022448"/>
    </source>
</evidence>
<feature type="transmembrane region" description="Helical" evidence="16">
    <location>
        <begin position="81"/>
        <end position="102"/>
    </location>
</feature>
<protein>
    <recommendedName>
        <fullName evidence="4">NADH-ubiquinone oxidoreductase chain 6</fullName>
        <ecNumber evidence="3">7.1.1.2</ecNumber>
    </recommendedName>
    <alternativeName>
        <fullName evidence="14">NADH dehydrogenase subunit 6</fullName>
    </alternativeName>
</protein>
<geneLocation type="mitochondrion" evidence="17"/>
<evidence type="ECO:0000256" key="1">
    <source>
        <dbReference type="ARBA" id="ARBA00004225"/>
    </source>
</evidence>
<keyword evidence="11" id="KW-0520">NAD</keyword>
<keyword evidence="5" id="KW-0813">Transport</keyword>
<evidence type="ECO:0000256" key="8">
    <source>
        <dbReference type="ARBA" id="ARBA00022967"/>
    </source>
</evidence>
<keyword evidence="6" id="KW-0679">Respiratory chain</keyword>
<keyword evidence="8" id="KW-1278">Translocase</keyword>